<dbReference type="GO" id="GO:0051225">
    <property type="term" value="P:spindle assembly"/>
    <property type="evidence" value="ECO:0007669"/>
    <property type="project" value="TreeGrafter"/>
</dbReference>
<dbReference type="GO" id="GO:0005880">
    <property type="term" value="C:nuclear microtubule"/>
    <property type="evidence" value="ECO:0007669"/>
    <property type="project" value="TreeGrafter"/>
</dbReference>
<reference evidence="3 4" key="1">
    <citation type="submission" date="2020-08" db="EMBL/GenBank/DDBJ databases">
        <title>Plant Genome Project.</title>
        <authorList>
            <person name="Zhang R.-G."/>
        </authorList>
    </citation>
    <scope>NUCLEOTIDE SEQUENCE [LARGE SCALE GENOMIC DNA]</scope>
    <source>
        <tissue evidence="3">Rhizome</tissue>
    </source>
</reference>
<feature type="region of interest" description="Disordered" evidence="2">
    <location>
        <begin position="212"/>
        <end position="249"/>
    </location>
</feature>
<dbReference type="Proteomes" id="UP000734854">
    <property type="component" value="Unassembled WGS sequence"/>
</dbReference>
<dbReference type="PANTHER" id="PTHR31807:SF2">
    <property type="entry name" value="PROTEIN SNOWY COTYLEDON 3"/>
    <property type="match status" value="1"/>
</dbReference>
<dbReference type="Pfam" id="PF04484">
    <property type="entry name" value="QWRF"/>
    <property type="match status" value="2"/>
</dbReference>
<sequence length="634" mass="68580">MGFRRMVTTVPVVSDEGTAGNLRASRLRLQKKTPNPSPSPRSRDPSISSRPPLSSCEKGNAAAPKIPRGKDINSRYLVTSSPSSFSASDFKGGSLSSASTTSSSKGASFTSSSCSASIASSSSSSTSTATSSRRSFCSNVPASRPSSPMAMPPTSLSNRSKSVDRNRPTETSTRCIARESAELSTAAARALRTTTRSLSVSFQGESFPYPTSKARLVSPSPIRKPTPERRTSIAPSFKSESFGPSENHHRWDAARTQQYISLTRSLNCSVPDNDSVLATIRSLRQSMVLDEGARRASFDGGDFSLPFHTDILSSGGNSEPFELNARSPRIAATTCGRDVPARFLLEEGKLKPSPGGKCKTSSKPPVSSINGLLPSPLISSSPRPCSFGPSYLSKLAVPFSCNAASMFGMGADIKRGKYVERQLEDAHRLRLLNNRHLRLMHKISKEFLVLQRITTLLKNNNYAKQKKESQLTSTIFVFWPFFQKRLYGAWITIAKMHKSLAVNKLQLQTKKQYLKFSSILKGQVSSFLCTIKNMQMLSGSIEALKTSTICLPVVNGAKADFHEVGNAFGSAVDVMQAMGASICCVLPKVEGRSSMVSELSELAVKEPAVTLARSHSTAQQTKPDSTIDRKIECV</sequence>
<comment type="similarity">
    <text evidence="1">Belongs to the QWRF family.</text>
</comment>
<dbReference type="AlphaFoldDB" id="A0A8J5EMW6"/>
<dbReference type="GO" id="GO:0008017">
    <property type="term" value="F:microtubule binding"/>
    <property type="evidence" value="ECO:0007669"/>
    <property type="project" value="TreeGrafter"/>
</dbReference>
<name>A0A8J5EMW6_ZINOF</name>
<gene>
    <name evidence="3" type="ORF">ZIOFF_074078</name>
</gene>
<feature type="compositionally biased region" description="Low complexity" evidence="2">
    <location>
        <begin position="45"/>
        <end position="55"/>
    </location>
</feature>
<evidence type="ECO:0000256" key="1">
    <source>
        <dbReference type="ARBA" id="ARBA00010016"/>
    </source>
</evidence>
<dbReference type="EMBL" id="JACMSC010000022">
    <property type="protein sequence ID" value="KAG6469363.1"/>
    <property type="molecule type" value="Genomic_DNA"/>
</dbReference>
<protein>
    <submittedName>
        <fullName evidence="3">Uncharacterized protein</fullName>
    </submittedName>
</protein>
<accession>A0A8J5EMW6</accession>
<evidence type="ECO:0000313" key="4">
    <source>
        <dbReference type="Proteomes" id="UP000734854"/>
    </source>
</evidence>
<comment type="caution">
    <text evidence="3">The sequence shown here is derived from an EMBL/GenBank/DDBJ whole genome shotgun (WGS) entry which is preliminary data.</text>
</comment>
<feature type="compositionally biased region" description="Low complexity" evidence="2">
    <location>
        <begin position="80"/>
        <end position="132"/>
    </location>
</feature>
<dbReference type="InterPro" id="IPR007573">
    <property type="entry name" value="QWRF"/>
</dbReference>
<evidence type="ECO:0000256" key="2">
    <source>
        <dbReference type="SAM" id="MobiDB-lite"/>
    </source>
</evidence>
<dbReference type="PANTHER" id="PTHR31807">
    <property type="entry name" value="AUGMIN FAMILY MEMBER"/>
    <property type="match status" value="1"/>
</dbReference>
<feature type="region of interest" description="Disordered" evidence="2">
    <location>
        <begin position="1"/>
        <end position="173"/>
    </location>
</feature>
<evidence type="ECO:0000313" key="3">
    <source>
        <dbReference type="EMBL" id="KAG6469363.1"/>
    </source>
</evidence>
<feature type="compositionally biased region" description="Low complexity" evidence="2">
    <location>
        <begin position="141"/>
        <end position="157"/>
    </location>
</feature>
<organism evidence="3 4">
    <name type="scientific">Zingiber officinale</name>
    <name type="common">Ginger</name>
    <name type="synonym">Amomum zingiber</name>
    <dbReference type="NCBI Taxonomy" id="94328"/>
    <lineage>
        <taxon>Eukaryota</taxon>
        <taxon>Viridiplantae</taxon>
        <taxon>Streptophyta</taxon>
        <taxon>Embryophyta</taxon>
        <taxon>Tracheophyta</taxon>
        <taxon>Spermatophyta</taxon>
        <taxon>Magnoliopsida</taxon>
        <taxon>Liliopsida</taxon>
        <taxon>Zingiberales</taxon>
        <taxon>Zingiberaceae</taxon>
        <taxon>Zingiber</taxon>
    </lineage>
</organism>
<keyword evidence="4" id="KW-1185">Reference proteome</keyword>
<dbReference type="GO" id="GO:0005737">
    <property type="term" value="C:cytoplasm"/>
    <property type="evidence" value="ECO:0007669"/>
    <property type="project" value="TreeGrafter"/>
</dbReference>
<proteinExistence type="inferred from homology"/>